<reference evidence="1 3" key="1">
    <citation type="journal article" date="2004" name="J. Bacteriol.">
        <title>An evolutionary hot spot: the pNGR234b replicon of Rhizobium sp. strain NGR234.</title>
        <authorList>
            <person name="Streit W.R."/>
            <person name="Schmitz R.A."/>
            <person name="Perret X."/>
            <person name="Staehelin C."/>
            <person name="Deakin W.J."/>
            <person name="Raasch C."/>
            <person name="Liesegang H."/>
            <person name="Broughton W.J."/>
        </authorList>
    </citation>
    <scope>NUCLEOTIDE SEQUENCE</scope>
    <source>
        <strain evidence="3">NBRC 101917 / NGR234</strain>
        <strain evidence="1">NGR234</strain>
        <plasmid evidence="1">megaplasmid 2</plasmid>
    </source>
</reference>
<dbReference type="KEGG" id="rhi:NGR_b16930"/>
<keyword evidence="3" id="KW-1185">Reference proteome</keyword>
<geneLocation type="plasmid" evidence="1">
    <name>megaplasmid 2</name>
</geneLocation>
<name>Q6W243_SINFN</name>
<dbReference type="OrthoDB" id="8399731at2"/>
<keyword evidence="1" id="KW-0614">Plasmid</keyword>
<geneLocation type="plasmid" evidence="3">
    <name>sym pNGR234b</name>
</geneLocation>
<reference evidence="2 3" key="2">
    <citation type="journal article" date="2009" name="Appl. Environ. Microbiol.">
        <title>Rhizobium sp. strain NGR234 possesses a remarkable number of secretion systems.</title>
        <authorList>
            <person name="Schmeisser C."/>
            <person name="Liesegang H."/>
            <person name="Krysciak D."/>
            <person name="Bakkou N."/>
            <person name="Le Quere A."/>
            <person name="Wollherr A."/>
            <person name="Heinemeyer I."/>
            <person name="Morgenstern B."/>
            <person name="Pommerening-Roeser A."/>
            <person name="Flores M."/>
            <person name="Palacios R."/>
            <person name="Brenner S."/>
            <person name="Gottschalk G."/>
            <person name="Schmitz R.A."/>
            <person name="Broughton W.J."/>
            <person name="Perret X."/>
            <person name="Strittmatter A.W."/>
            <person name="Streit W.R."/>
        </authorList>
    </citation>
    <scope>NUCLEOTIDE SEQUENCE [LARGE SCALE GENOMIC DNA]</scope>
    <source>
        <strain evidence="3">NBRC 101917 / NGR234</strain>
        <strain evidence="2">NGR234</strain>
        <plasmid evidence="2">pNGR234b</plasmid>
    </source>
</reference>
<dbReference type="AlphaFoldDB" id="Q6W243"/>
<dbReference type="Proteomes" id="UP000001054">
    <property type="component" value="Plasmid pNGR234b"/>
</dbReference>
<proteinExistence type="predicted"/>
<dbReference type="HOGENOM" id="CLU_140351_0_0_5"/>
<gene>
    <name evidence="2" type="ordered locus">NGR_b16930</name>
    <name evidence="1" type="ORF">RNGR00150</name>
</gene>
<evidence type="ECO:0000313" key="3">
    <source>
        <dbReference type="Proteomes" id="UP000001054"/>
    </source>
</evidence>
<organism evidence="1">
    <name type="scientific">Sinorhizobium fredii (strain NBRC 101917 / NGR234)</name>
    <dbReference type="NCBI Taxonomy" id="394"/>
    <lineage>
        <taxon>Bacteria</taxon>
        <taxon>Pseudomonadati</taxon>
        <taxon>Pseudomonadota</taxon>
        <taxon>Alphaproteobacteria</taxon>
        <taxon>Hyphomicrobiales</taxon>
        <taxon>Rhizobiaceae</taxon>
        <taxon>Sinorhizobium/Ensifer group</taxon>
        <taxon>Sinorhizobium</taxon>
    </lineage>
</organism>
<protein>
    <submittedName>
        <fullName evidence="1">Uncharacterized protein</fullName>
    </submittedName>
</protein>
<evidence type="ECO:0000313" key="1">
    <source>
        <dbReference type="EMBL" id="AAQ87175.1"/>
    </source>
</evidence>
<geneLocation type="plasmid" evidence="2">
    <name>pNGR234b</name>
</geneLocation>
<sequence>MQEAVTLHLRPAATATKGLFKKSCALVRKIFAVLLLFVGCLRPAVGMQPCPTENERLSKAEIVVEARVKSLLIGESGLLDENGTPTRMVRADLEIKRVIKGKFAGKEATVYEAAYDSVLGPLRPLAVMASVYGLGDEDSFEVELSRKEFGDFGVTMFSLGSCGYWKFPDFADLRPE</sequence>
<dbReference type="EMBL" id="AY316746">
    <property type="protein sequence ID" value="AAQ87175.1"/>
    <property type="molecule type" value="Genomic_DNA"/>
</dbReference>
<accession>Q6W243</accession>
<dbReference type="EMBL" id="CP000874">
    <property type="protein sequence ID" value="ACP23144.1"/>
    <property type="molecule type" value="Genomic_DNA"/>
</dbReference>
<evidence type="ECO:0000313" key="2">
    <source>
        <dbReference type="EMBL" id="ACP23144.1"/>
    </source>
</evidence>